<dbReference type="Gene3D" id="3.30.200.20">
    <property type="entry name" value="Phosphorylase Kinase, domain 1"/>
    <property type="match status" value="1"/>
</dbReference>
<dbReference type="InterPro" id="IPR017441">
    <property type="entry name" value="Protein_kinase_ATP_BS"/>
</dbReference>
<dbReference type="GO" id="GO:0004709">
    <property type="term" value="F:MAP kinase kinase kinase activity"/>
    <property type="evidence" value="ECO:0007669"/>
    <property type="project" value="UniProtKB-EC"/>
</dbReference>
<dbReference type="InterPro" id="IPR050538">
    <property type="entry name" value="MAP_kinase_kinase_kinase"/>
</dbReference>
<dbReference type="PANTHER" id="PTHR48016:SF29">
    <property type="entry name" value="MITOGEN-ACTIVATED PROTEIN KINASE KINASE KINASE 1-RELATED"/>
    <property type="match status" value="1"/>
</dbReference>
<dbReference type="SUPFAM" id="SSF56112">
    <property type="entry name" value="Protein kinase-like (PK-like)"/>
    <property type="match status" value="1"/>
</dbReference>
<keyword evidence="6" id="KW-0418">Kinase</keyword>
<dbReference type="InterPro" id="IPR000719">
    <property type="entry name" value="Prot_kinase_dom"/>
</dbReference>
<evidence type="ECO:0000256" key="8">
    <source>
        <dbReference type="ARBA" id="ARBA00047559"/>
    </source>
</evidence>
<comment type="similarity">
    <text evidence="1">Belongs to the protein kinase superfamily. STE Ser/Thr protein kinase family. MAP kinase kinase kinase subfamily.</text>
</comment>
<dbReference type="InterPro" id="IPR008271">
    <property type="entry name" value="Ser/Thr_kinase_AS"/>
</dbReference>
<evidence type="ECO:0000256" key="1">
    <source>
        <dbReference type="ARBA" id="ARBA00006529"/>
    </source>
</evidence>
<keyword evidence="7 10" id="KW-0067">ATP-binding</keyword>
<evidence type="ECO:0000256" key="3">
    <source>
        <dbReference type="ARBA" id="ARBA00022527"/>
    </source>
</evidence>
<evidence type="ECO:0000256" key="2">
    <source>
        <dbReference type="ARBA" id="ARBA00012406"/>
    </source>
</evidence>
<dbReference type="Pfam" id="PF00069">
    <property type="entry name" value="Pkinase"/>
    <property type="match status" value="1"/>
</dbReference>
<dbReference type="CDD" id="cd06606">
    <property type="entry name" value="STKc_MAPKKK"/>
    <property type="match status" value="1"/>
</dbReference>
<evidence type="ECO:0000256" key="10">
    <source>
        <dbReference type="PROSITE-ProRule" id="PRU10141"/>
    </source>
</evidence>
<proteinExistence type="inferred from homology"/>
<dbReference type="EC" id="2.7.11.25" evidence="2"/>
<dbReference type="InterPro" id="IPR011009">
    <property type="entry name" value="Kinase-like_dom_sf"/>
</dbReference>
<dbReference type="PROSITE" id="PS50011">
    <property type="entry name" value="PROTEIN_KINASE_DOM"/>
    <property type="match status" value="1"/>
</dbReference>
<feature type="domain" description="Protein kinase" evidence="13">
    <location>
        <begin position="84"/>
        <end position="336"/>
    </location>
</feature>
<evidence type="ECO:0000256" key="12">
    <source>
        <dbReference type="SAM" id="MobiDB-lite"/>
    </source>
</evidence>
<sequence>MAPPAAQPSPPSDRPGLWDSAPEPVLEDRDVLGAAQDEVGDHVEADTADANAIAPVVEKEASTSTSSMVSVHASMVIRRSIMKWRKVDLVGAGSSGRVYKAVAEDGSVFAVKEASLIGPESYAKQSAGQLEQEILLLSQLEHKNILQYFGAKKEETVLCIFLEYVSEGSLVSVYEKQKLEESTISSYTRQILHGLTYLHHHNVMHRDIKCANILVDQNGIVKVGDFGLAKEIKVWKQKRSCTGSVYWMAPEVVCGNPYGYSADIWSLGCTVLEMLTRRIPYPDDNWVSVFYQIGRGQLPPVPASISPVARDFIDNCLVVNPDDRPSADELLNHPFVALPEPNWCAECWPGLTLYSSRLALTLVGKNTFGKSGHPVAHCFLPGSSGPECLSISSGFCPVNTSI</sequence>
<dbReference type="PROSITE" id="PS00108">
    <property type="entry name" value="PROTEIN_KINASE_ST"/>
    <property type="match status" value="1"/>
</dbReference>
<evidence type="ECO:0000256" key="4">
    <source>
        <dbReference type="ARBA" id="ARBA00022679"/>
    </source>
</evidence>
<dbReference type="SMART" id="SM00220">
    <property type="entry name" value="S_TKc"/>
    <property type="match status" value="1"/>
</dbReference>
<feature type="region of interest" description="Disordered" evidence="12">
    <location>
        <begin position="1"/>
        <end position="31"/>
    </location>
</feature>
<dbReference type="OMA" id="CTGSVYW"/>
<keyword evidence="5 10" id="KW-0547">Nucleotide-binding</keyword>
<dbReference type="PANTHER" id="PTHR48016">
    <property type="entry name" value="MAP KINASE KINASE KINASE SSK2-RELATED-RELATED"/>
    <property type="match status" value="1"/>
</dbReference>
<comment type="catalytic activity">
    <reaction evidence="9">
        <text>L-seryl-[protein] + ATP = O-phospho-L-seryl-[protein] + ADP + H(+)</text>
        <dbReference type="Rhea" id="RHEA:17989"/>
        <dbReference type="Rhea" id="RHEA-COMP:9863"/>
        <dbReference type="Rhea" id="RHEA-COMP:11604"/>
        <dbReference type="ChEBI" id="CHEBI:15378"/>
        <dbReference type="ChEBI" id="CHEBI:29999"/>
        <dbReference type="ChEBI" id="CHEBI:30616"/>
        <dbReference type="ChEBI" id="CHEBI:83421"/>
        <dbReference type="ChEBI" id="CHEBI:456216"/>
        <dbReference type="EC" id="2.7.11.25"/>
    </reaction>
</comment>
<keyword evidence="3 11" id="KW-0723">Serine/threonine-protein kinase</keyword>
<evidence type="ECO:0000256" key="11">
    <source>
        <dbReference type="RuleBase" id="RU000304"/>
    </source>
</evidence>
<reference evidence="14" key="1">
    <citation type="submission" date="2013-04" db="UniProtKB">
        <authorList>
            <consortium name="EnsemblPlants"/>
        </authorList>
    </citation>
    <scope>IDENTIFICATION</scope>
</reference>
<evidence type="ECO:0000313" key="14">
    <source>
        <dbReference type="EnsemblPlants" id="OB02G40860.1"/>
    </source>
</evidence>
<feature type="compositionally biased region" description="Pro residues" evidence="12">
    <location>
        <begin position="1"/>
        <end position="13"/>
    </location>
</feature>
<feature type="binding site" evidence="10">
    <location>
        <position position="112"/>
    </location>
    <ligand>
        <name>ATP</name>
        <dbReference type="ChEBI" id="CHEBI:30616"/>
    </ligand>
</feature>
<evidence type="ECO:0000313" key="15">
    <source>
        <dbReference type="Proteomes" id="UP000006038"/>
    </source>
</evidence>
<organism evidence="14">
    <name type="scientific">Oryza brachyantha</name>
    <name type="common">malo sina</name>
    <dbReference type="NCBI Taxonomy" id="4533"/>
    <lineage>
        <taxon>Eukaryota</taxon>
        <taxon>Viridiplantae</taxon>
        <taxon>Streptophyta</taxon>
        <taxon>Embryophyta</taxon>
        <taxon>Tracheophyta</taxon>
        <taxon>Spermatophyta</taxon>
        <taxon>Magnoliopsida</taxon>
        <taxon>Liliopsida</taxon>
        <taxon>Poales</taxon>
        <taxon>Poaceae</taxon>
        <taxon>BOP clade</taxon>
        <taxon>Oryzoideae</taxon>
        <taxon>Oryzeae</taxon>
        <taxon>Oryzinae</taxon>
        <taxon>Oryza</taxon>
    </lineage>
</organism>
<dbReference type="HOGENOM" id="CLU_000288_63_23_1"/>
<comment type="catalytic activity">
    <reaction evidence="8">
        <text>L-threonyl-[protein] + ATP = O-phospho-L-threonyl-[protein] + ADP + H(+)</text>
        <dbReference type="Rhea" id="RHEA:46608"/>
        <dbReference type="Rhea" id="RHEA-COMP:11060"/>
        <dbReference type="Rhea" id="RHEA-COMP:11605"/>
        <dbReference type="ChEBI" id="CHEBI:15378"/>
        <dbReference type="ChEBI" id="CHEBI:30013"/>
        <dbReference type="ChEBI" id="CHEBI:30616"/>
        <dbReference type="ChEBI" id="CHEBI:61977"/>
        <dbReference type="ChEBI" id="CHEBI:456216"/>
        <dbReference type="EC" id="2.7.11.25"/>
    </reaction>
</comment>
<evidence type="ECO:0000259" key="13">
    <source>
        <dbReference type="PROSITE" id="PS50011"/>
    </source>
</evidence>
<accession>J3LHG9</accession>
<evidence type="ECO:0000256" key="7">
    <source>
        <dbReference type="ARBA" id="ARBA00022840"/>
    </source>
</evidence>
<dbReference type="GO" id="GO:0005524">
    <property type="term" value="F:ATP binding"/>
    <property type="evidence" value="ECO:0007669"/>
    <property type="project" value="UniProtKB-UniRule"/>
</dbReference>
<dbReference type="eggNOG" id="KOG0198">
    <property type="taxonomic scope" value="Eukaryota"/>
</dbReference>
<dbReference type="STRING" id="4533.J3LHG9"/>
<keyword evidence="4" id="KW-0808">Transferase</keyword>
<dbReference type="EnsemblPlants" id="OB02G40860.1">
    <property type="protein sequence ID" value="OB02G40860.1"/>
    <property type="gene ID" value="OB02G40860"/>
</dbReference>
<dbReference type="AlphaFoldDB" id="J3LHG9"/>
<protein>
    <recommendedName>
        <fullName evidence="2">mitogen-activated protein kinase kinase kinase</fullName>
        <ecNumber evidence="2">2.7.11.25</ecNumber>
    </recommendedName>
</protein>
<evidence type="ECO:0000256" key="6">
    <source>
        <dbReference type="ARBA" id="ARBA00022777"/>
    </source>
</evidence>
<dbReference type="PROSITE" id="PS00107">
    <property type="entry name" value="PROTEIN_KINASE_ATP"/>
    <property type="match status" value="1"/>
</dbReference>
<keyword evidence="15" id="KW-1185">Reference proteome</keyword>
<dbReference type="GO" id="GO:0005737">
    <property type="term" value="C:cytoplasm"/>
    <property type="evidence" value="ECO:0007669"/>
    <property type="project" value="TreeGrafter"/>
</dbReference>
<evidence type="ECO:0000256" key="9">
    <source>
        <dbReference type="ARBA" id="ARBA00048329"/>
    </source>
</evidence>
<dbReference type="Gramene" id="OB02G40860.1">
    <property type="protein sequence ID" value="OB02G40860.1"/>
    <property type="gene ID" value="OB02G40860"/>
</dbReference>
<name>J3LHG9_ORYBR</name>
<dbReference type="Gene3D" id="1.10.510.10">
    <property type="entry name" value="Transferase(Phosphotransferase) domain 1"/>
    <property type="match status" value="1"/>
</dbReference>
<dbReference type="Proteomes" id="UP000006038">
    <property type="component" value="Unassembled WGS sequence"/>
</dbReference>
<evidence type="ECO:0000256" key="5">
    <source>
        <dbReference type="ARBA" id="ARBA00022741"/>
    </source>
</evidence>